<organism evidence="2 3">
    <name type="scientific">Hyaloscypha variabilis (strain UAMH 11265 / GT02V1 / F)</name>
    <name type="common">Meliniomyces variabilis</name>
    <dbReference type="NCBI Taxonomy" id="1149755"/>
    <lineage>
        <taxon>Eukaryota</taxon>
        <taxon>Fungi</taxon>
        <taxon>Dikarya</taxon>
        <taxon>Ascomycota</taxon>
        <taxon>Pezizomycotina</taxon>
        <taxon>Leotiomycetes</taxon>
        <taxon>Helotiales</taxon>
        <taxon>Hyaloscyphaceae</taxon>
        <taxon>Hyaloscypha</taxon>
        <taxon>Hyaloscypha variabilis</taxon>
    </lineage>
</organism>
<reference evidence="2 3" key="1">
    <citation type="submission" date="2016-04" db="EMBL/GenBank/DDBJ databases">
        <title>A degradative enzymes factory behind the ericoid mycorrhizal symbiosis.</title>
        <authorList>
            <consortium name="DOE Joint Genome Institute"/>
            <person name="Martino E."/>
            <person name="Morin E."/>
            <person name="Grelet G."/>
            <person name="Kuo A."/>
            <person name="Kohler A."/>
            <person name="Daghino S."/>
            <person name="Barry K."/>
            <person name="Choi C."/>
            <person name="Cichocki N."/>
            <person name="Clum A."/>
            <person name="Copeland A."/>
            <person name="Hainaut M."/>
            <person name="Haridas S."/>
            <person name="Labutti K."/>
            <person name="Lindquist E."/>
            <person name="Lipzen A."/>
            <person name="Khouja H.-R."/>
            <person name="Murat C."/>
            <person name="Ohm R."/>
            <person name="Olson A."/>
            <person name="Spatafora J."/>
            <person name="Veneault-Fourrey C."/>
            <person name="Henrissat B."/>
            <person name="Grigoriev I."/>
            <person name="Martin F."/>
            <person name="Perotto S."/>
        </authorList>
    </citation>
    <scope>NUCLEOTIDE SEQUENCE [LARGE SCALE GENOMIC DNA]</scope>
    <source>
        <strain evidence="2 3">F</strain>
    </source>
</reference>
<sequence length="97" mass="11325">SLHTICLDHPPEYEALSYMWGVPDGLWLQIWLDGSLTLARQNLWHALNHLRCDKTTDRVLWIDALCINQEDEEERDRQVGFMGELYSNARTVLAWLG</sequence>
<proteinExistence type="predicted"/>
<dbReference type="PANTHER" id="PTHR24148:SF64">
    <property type="entry name" value="HETEROKARYON INCOMPATIBILITY DOMAIN-CONTAINING PROTEIN"/>
    <property type="match status" value="1"/>
</dbReference>
<dbReference type="EMBL" id="KZ613941">
    <property type="protein sequence ID" value="PMD44187.1"/>
    <property type="molecule type" value="Genomic_DNA"/>
</dbReference>
<dbReference type="Pfam" id="PF06985">
    <property type="entry name" value="HET"/>
    <property type="match status" value="1"/>
</dbReference>
<evidence type="ECO:0000313" key="3">
    <source>
        <dbReference type="Proteomes" id="UP000235786"/>
    </source>
</evidence>
<dbReference type="PANTHER" id="PTHR24148">
    <property type="entry name" value="ANKYRIN REPEAT DOMAIN-CONTAINING PROTEIN 39 HOMOLOG-RELATED"/>
    <property type="match status" value="1"/>
</dbReference>
<dbReference type="OrthoDB" id="3600004at2759"/>
<dbReference type="AlphaFoldDB" id="A0A2J6S0A6"/>
<dbReference type="STRING" id="1149755.A0A2J6S0A6"/>
<accession>A0A2J6S0A6</accession>
<feature type="domain" description="Heterokaryon incompatibility" evidence="1">
    <location>
        <begin position="13"/>
        <end position="97"/>
    </location>
</feature>
<feature type="non-terminal residue" evidence="2">
    <location>
        <position position="97"/>
    </location>
</feature>
<dbReference type="InterPro" id="IPR052895">
    <property type="entry name" value="HetReg/Transcr_Mod"/>
</dbReference>
<keyword evidence="3" id="KW-1185">Reference proteome</keyword>
<protein>
    <submittedName>
        <fullName evidence="2">HET-domain-containing protein</fullName>
    </submittedName>
</protein>
<name>A0A2J6S0A6_HYAVF</name>
<evidence type="ECO:0000313" key="2">
    <source>
        <dbReference type="EMBL" id="PMD44187.1"/>
    </source>
</evidence>
<evidence type="ECO:0000259" key="1">
    <source>
        <dbReference type="Pfam" id="PF06985"/>
    </source>
</evidence>
<dbReference type="Proteomes" id="UP000235786">
    <property type="component" value="Unassembled WGS sequence"/>
</dbReference>
<dbReference type="InterPro" id="IPR010730">
    <property type="entry name" value="HET"/>
</dbReference>
<gene>
    <name evidence="2" type="ORF">L207DRAFT_384448</name>
</gene>
<feature type="non-terminal residue" evidence="2">
    <location>
        <position position="1"/>
    </location>
</feature>